<gene>
    <name evidence="1" type="ORF">AK812_SmicGene2698</name>
</gene>
<dbReference type="EMBL" id="LSRX01000030">
    <property type="protein sequence ID" value="OLQ13325.1"/>
    <property type="molecule type" value="Genomic_DNA"/>
</dbReference>
<reference evidence="1 2" key="1">
    <citation type="submission" date="2016-02" db="EMBL/GenBank/DDBJ databases">
        <title>Genome analysis of coral dinoflagellate symbionts highlights evolutionary adaptations to a symbiotic lifestyle.</title>
        <authorList>
            <person name="Aranda M."/>
            <person name="Li Y."/>
            <person name="Liew Y.J."/>
            <person name="Baumgarten S."/>
            <person name="Simakov O."/>
            <person name="Wilson M."/>
            <person name="Piel J."/>
            <person name="Ashoor H."/>
            <person name="Bougouffa S."/>
            <person name="Bajic V.B."/>
            <person name="Ryu T."/>
            <person name="Ravasi T."/>
            <person name="Bayer T."/>
            <person name="Micklem G."/>
            <person name="Kim H."/>
            <person name="Bhak J."/>
            <person name="Lajeunesse T.C."/>
            <person name="Voolstra C.R."/>
        </authorList>
    </citation>
    <scope>NUCLEOTIDE SEQUENCE [LARGE SCALE GENOMIC DNA]</scope>
    <source>
        <strain evidence="1 2">CCMP2467</strain>
    </source>
</reference>
<accession>A0A1Q9F0X2</accession>
<name>A0A1Q9F0X2_SYMMI</name>
<keyword evidence="2" id="KW-1185">Reference proteome</keyword>
<comment type="caution">
    <text evidence="1">The sequence shown here is derived from an EMBL/GenBank/DDBJ whole genome shotgun (WGS) entry which is preliminary data.</text>
</comment>
<evidence type="ECO:0000313" key="1">
    <source>
        <dbReference type="EMBL" id="OLQ13325.1"/>
    </source>
</evidence>
<evidence type="ECO:0000313" key="2">
    <source>
        <dbReference type="Proteomes" id="UP000186817"/>
    </source>
</evidence>
<proteinExistence type="predicted"/>
<sequence length="142" mass="15974">MDDQNDDDEGSDDEDDVRTKLIKKKEIAILKNAYSTHDVDGEDYDADDDFIDVRDKPHESDDDELIFVAIQDTDDVNEQSCQNTLNWTRVEHLTRTIPFGEVTAAAGSARDGNDDDTTMMMLTAMPTIIVANQTVQCTSVRR</sequence>
<dbReference type="Proteomes" id="UP000186817">
    <property type="component" value="Unassembled WGS sequence"/>
</dbReference>
<protein>
    <submittedName>
        <fullName evidence="1">Uncharacterized protein</fullName>
    </submittedName>
</protein>
<organism evidence="1 2">
    <name type="scientific">Symbiodinium microadriaticum</name>
    <name type="common">Dinoflagellate</name>
    <name type="synonym">Zooxanthella microadriatica</name>
    <dbReference type="NCBI Taxonomy" id="2951"/>
    <lineage>
        <taxon>Eukaryota</taxon>
        <taxon>Sar</taxon>
        <taxon>Alveolata</taxon>
        <taxon>Dinophyceae</taxon>
        <taxon>Suessiales</taxon>
        <taxon>Symbiodiniaceae</taxon>
        <taxon>Symbiodinium</taxon>
    </lineage>
</organism>
<dbReference type="AlphaFoldDB" id="A0A1Q9F0X2"/>